<dbReference type="Proteomes" id="UP000034246">
    <property type="component" value="Unassembled WGS sequence"/>
</dbReference>
<dbReference type="Pfam" id="PF01541">
    <property type="entry name" value="GIY-YIG"/>
    <property type="match status" value="1"/>
</dbReference>
<sequence>MFYTYILKLNNNKYYSSYSSSLQKRMLEHKRGGVKATKDSLPIKLEFYAAFKNRRLATKFEKYLKSSSGFAFRNKRLI</sequence>
<evidence type="ECO:0000313" key="2">
    <source>
        <dbReference type="EMBL" id="KKR11246.1"/>
    </source>
</evidence>
<dbReference type="PROSITE" id="PS50164">
    <property type="entry name" value="GIY_YIG"/>
    <property type="match status" value="1"/>
</dbReference>
<evidence type="ECO:0000313" key="3">
    <source>
        <dbReference type="Proteomes" id="UP000034246"/>
    </source>
</evidence>
<protein>
    <submittedName>
        <fullName evidence="2">Excinuclease ABC C subunit domain protein</fullName>
    </submittedName>
</protein>
<accession>A0A0G0NEM0</accession>
<name>A0A0G0NEM0_9BACT</name>
<dbReference type="EMBL" id="LBWP01000009">
    <property type="protein sequence ID" value="KKR11246.1"/>
    <property type="molecule type" value="Genomic_DNA"/>
</dbReference>
<feature type="domain" description="GIY-YIG" evidence="1">
    <location>
        <begin position="1"/>
        <end position="78"/>
    </location>
</feature>
<organism evidence="2 3">
    <name type="scientific">Candidatus Woesebacteria bacterium GW2011_GWA1_39_21</name>
    <dbReference type="NCBI Taxonomy" id="1618550"/>
    <lineage>
        <taxon>Bacteria</taxon>
        <taxon>Candidatus Woeseibacteriota</taxon>
    </lineage>
</organism>
<dbReference type="AlphaFoldDB" id="A0A0G0NEM0"/>
<proteinExistence type="predicted"/>
<dbReference type="Gene3D" id="3.40.1440.10">
    <property type="entry name" value="GIY-YIG endonuclease"/>
    <property type="match status" value="1"/>
</dbReference>
<gene>
    <name evidence="2" type="ORF">UT39_C0009G0006</name>
</gene>
<dbReference type="InterPro" id="IPR035901">
    <property type="entry name" value="GIY-YIG_endonuc_sf"/>
</dbReference>
<reference evidence="2 3" key="1">
    <citation type="journal article" date="2015" name="Nature">
        <title>rRNA introns, odd ribosomes, and small enigmatic genomes across a large radiation of phyla.</title>
        <authorList>
            <person name="Brown C.T."/>
            <person name="Hug L.A."/>
            <person name="Thomas B.C."/>
            <person name="Sharon I."/>
            <person name="Castelle C.J."/>
            <person name="Singh A."/>
            <person name="Wilkins M.J."/>
            <person name="Williams K.H."/>
            <person name="Banfield J.F."/>
        </authorList>
    </citation>
    <scope>NUCLEOTIDE SEQUENCE [LARGE SCALE GENOMIC DNA]</scope>
</reference>
<dbReference type="InterPro" id="IPR000305">
    <property type="entry name" value="GIY-YIG_endonuc"/>
</dbReference>
<evidence type="ECO:0000259" key="1">
    <source>
        <dbReference type="PROSITE" id="PS50164"/>
    </source>
</evidence>
<dbReference type="SUPFAM" id="SSF82771">
    <property type="entry name" value="GIY-YIG endonuclease"/>
    <property type="match status" value="1"/>
</dbReference>
<comment type="caution">
    <text evidence="2">The sequence shown here is derived from an EMBL/GenBank/DDBJ whole genome shotgun (WGS) entry which is preliminary data.</text>
</comment>